<dbReference type="InterPro" id="IPR001849">
    <property type="entry name" value="PH_domain"/>
</dbReference>
<evidence type="ECO:0000313" key="12">
    <source>
        <dbReference type="Proteomes" id="UP001642540"/>
    </source>
</evidence>
<dbReference type="SUPFAM" id="SSF74788">
    <property type="entry name" value="Cullin repeat-like"/>
    <property type="match status" value="1"/>
</dbReference>
<feature type="domain" description="PH" evidence="10">
    <location>
        <begin position="149"/>
        <end position="253"/>
    </location>
</feature>
<dbReference type="Gene3D" id="2.30.29.30">
    <property type="entry name" value="Pleckstrin-homology domain (PH domain)/Phosphotyrosine-binding domain (PTB)"/>
    <property type="match status" value="1"/>
</dbReference>
<dbReference type="Pfam" id="PF08700">
    <property type="entry name" value="VPS51_Exo84_N"/>
    <property type="match status" value="1"/>
</dbReference>
<name>A0ABP1Q3Y9_9HEXA</name>
<dbReference type="SMART" id="SM00233">
    <property type="entry name" value="PH"/>
    <property type="match status" value="1"/>
</dbReference>
<evidence type="ECO:0000313" key="11">
    <source>
        <dbReference type="EMBL" id="CAL8088457.1"/>
    </source>
</evidence>
<dbReference type="InterPro" id="IPR016159">
    <property type="entry name" value="Cullin_repeat-like_dom_sf"/>
</dbReference>
<evidence type="ECO:0000256" key="1">
    <source>
        <dbReference type="ARBA" id="ARBA00002660"/>
    </source>
</evidence>
<feature type="region of interest" description="Disordered" evidence="9">
    <location>
        <begin position="691"/>
        <end position="733"/>
    </location>
</feature>
<dbReference type="Gene3D" id="1.20.58.1210">
    <property type="entry name" value="Exo84p, N-terminal helical domain"/>
    <property type="match status" value="1"/>
</dbReference>
<evidence type="ECO:0000256" key="8">
    <source>
        <dbReference type="ARBA" id="ARBA00022927"/>
    </source>
</evidence>
<gene>
    <name evidence="11" type="ORF">ODALV1_LOCUS7061</name>
</gene>
<protein>
    <recommendedName>
        <fullName evidence="5">Exocyst complex component 8</fullName>
    </recommendedName>
</protein>
<comment type="subcellular location">
    <subcellularLocation>
        <location evidence="3">Cell projection</location>
        <location evidence="3">Growth cone</location>
    </subcellularLocation>
    <subcellularLocation>
        <location evidence="2">Cytoplasm</location>
        <location evidence="2">Perinuclear region</location>
    </subcellularLocation>
</comment>
<feature type="compositionally biased region" description="Polar residues" evidence="9">
    <location>
        <begin position="724"/>
        <end position="733"/>
    </location>
</feature>
<dbReference type="InterPro" id="IPR042561">
    <property type="entry name" value="Exo84_C_1"/>
</dbReference>
<dbReference type="InterPro" id="IPR011993">
    <property type="entry name" value="PH-like_dom_sf"/>
</dbReference>
<evidence type="ECO:0000256" key="4">
    <source>
        <dbReference type="ARBA" id="ARBA00007210"/>
    </source>
</evidence>
<dbReference type="EMBL" id="CAXLJM020000022">
    <property type="protein sequence ID" value="CAL8088457.1"/>
    <property type="molecule type" value="Genomic_DNA"/>
</dbReference>
<keyword evidence="7" id="KW-0268">Exocytosis</keyword>
<evidence type="ECO:0000256" key="6">
    <source>
        <dbReference type="ARBA" id="ARBA00022448"/>
    </source>
</evidence>
<comment type="function">
    <text evidence="1">Component of the exocyst complex involved in the docking of exocytic vesicles with fusion sites on the plasma membrane.</text>
</comment>
<dbReference type="Proteomes" id="UP001642540">
    <property type="component" value="Unassembled WGS sequence"/>
</dbReference>
<dbReference type="Gene3D" id="1.20.58.1220">
    <property type="entry name" value="Exo84p, C-terminal helical domain"/>
    <property type="match status" value="1"/>
</dbReference>
<comment type="similarity">
    <text evidence="4">Belongs to the EXO84 family.</text>
</comment>
<evidence type="ECO:0000256" key="5">
    <source>
        <dbReference type="ARBA" id="ARBA00017509"/>
    </source>
</evidence>
<reference evidence="11 12" key="1">
    <citation type="submission" date="2024-08" db="EMBL/GenBank/DDBJ databases">
        <authorList>
            <person name="Cucini C."/>
            <person name="Frati F."/>
        </authorList>
    </citation>
    <scope>NUCLEOTIDE SEQUENCE [LARGE SCALE GENOMIC DNA]</scope>
</reference>
<sequence length="733" mass="82601">MSLTDVFASKDFDPEKYVSDVGSQCVGGVELINHKSKLQALSDETHIALKKNVFQHYEQFIETAKDISYLAGEMYQISQMLRDQKTLVQNILDTSIIAKRPTPQVPITPTEPEAKVKSTTVDDNRKKLLTLLEKVEGAAEVIEHDHRALIHEGDLLEIDPDSYSAVQRKRGYLFNDGIMLAQWVPNRRGPQRYKFEAFYELGAIGLVVNIRDPECPKCVFKLLIFPSVHLLQCPNQQEKDSWVNNIEGQQKILRNPIKSVNKSMSIESPVMEMNPGFPSIDSDRAKSPEDTSMVSLQHPLPEWVLDIPEDLDVWIAQRNFIEAVNHYETFLEFVESQQMSPSLKDIKSKVEARIKTLIEILVSDLEIMTPAKILQGGPRSIRKSVDLLVRLGRENQASQLFLAHRSAYIKQRLKQLKTEGRSQIYLDHMAVIFFSNIQETMKEYKRSFSFKTCGVASLVVWVNSEVVNFANSYCRLLFGPQAHLSSVSQSVANLRAESQQLIEFGMDITCTVDSILLPHIERTVTDAKDKLIEAVKHRYRSTDEIGAPMKFADKYSLTKMLEEMSQLGIDNMQNYVAGEASLSISSSTVAFTKTWLHFCEDVMQLIAPEWQILIETAICEVILTELKQLERTKKKFNNPRILEVIERGASFLMGSVCRAGAQVYRKTMGEDLAELEGIADEFAYLRGGTGRSLSPNKRAPVPLPRTLSGGSGNGSGSSTGSTTRNKYSSPEYV</sequence>
<keyword evidence="12" id="KW-1185">Reference proteome</keyword>
<evidence type="ECO:0000256" key="7">
    <source>
        <dbReference type="ARBA" id="ARBA00022483"/>
    </source>
</evidence>
<accession>A0ABP1Q3Y9</accession>
<keyword evidence="8" id="KW-0653">Protein transport</keyword>
<evidence type="ECO:0000256" key="2">
    <source>
        <dbReference type="ARBA" id="ARBA00004556"/>
    </source>
</evidence>
<dbReference type="PANTHER" id="PTHR21426">
    <property type="entry name" value="EXOCYST COMPLEX COMPONENT 8"/>
    <property type="match status" value="1"/>
</dbReference>
<organism evidence="11 12">
    <name type="scientific">Orchesella dallaii</name>
    <dbReference type="NCBI Taxonomy" id="48710"/>
    <lineage>
        <taxon>Eukaryota</taxon>
        <taxon>Metazoa</taxon>
        <taxon>Ecdysozoa</taxon>
        <taxon>Arthropoda</taxon>
        <taxon>Hexapoda</taxon>
        <taxon>Collembola</taxon>
        <taxon>Entomobryomorpha</taxon>
        <taxon>Entomobryoidea</taxon>
        <taxon>Orchesellidae</taxon>
        <taxon>Orchesellinae</taxon>
        <taxon>Orchesella</taxon>
    </lineage>
</organism>
<dbReference type="InterPro" id="IPR033961">
    <property type="entry name" value="Exo84"/>
</dbReference>
<dbReference type="InterPro" id="IPR032403">
    <property type="entry name" value="Exo84_C"/>
</dbReference>
<evidence type="ECO:0000256" key="9">
    <source>
        <dbReference type="SAM" id="MobiDB-lite"/>
    </source>
</evidence>
<dbReference type="SUPFAM" id="SSF50729">
    <property type="entry name" value="PH domain-like"/>
    <property type="match status" value="1"/>
</dbReference>
<dbReference type="CDD" id="cd01226">
    <property type="entry name" value="PH_RalBD_exo84"/>
    <property type="match status" value="1"/>
</dbReference>
<comment type="caution">
    <text evidence="11">The sequence shown here is derived from an EMBL/GenBank/DDBJ whole genome shotgun (WGS) entry which is preliminary data.</text>
</comment>
<dbReference type="Pfam" id="PF16528">
    <property type="entry name" value="Exo84_C"/>
    <property type="match status" value="1"/>
</dbReference>
<dbReference type="PANTHER" id="PTHR21426:SF12">
    <property type="entry name" value="EXOCYST COMPLEX COMPONENT 8"/>
    <property type="match status" value="1"/>
</dbReference>
<evidence type="ECO:0000259" key="10">
    <source>
        <dbReference type="SMART" id="SM00233"/>
    </source>
</evidence>
<dbReference type="InterPro" id="IPR042560">
    <property type="entry name" value="Exo84_C_2"/>
</dbReference>
<proteinExistence type="inferred from homology"/>
<evidence type="ECO:0000256" key="3">
    <source>
        <dbReference type="ARBA" id="ARBA00004624"/>
    </source>
</evidence>
<keyword evidence="6" id="KW-0813">Transport</keyword>